<proteinExistence type="predicted"/>
<dbReference type="SUPFAM" id="SSF81296">
    <property type="entry name" value="E set domains"/>
    <property type="match status" value="1"/>
</dbReference>
<gene>
    <name evidence="3" type="ORF">FB45DRAFT_894518</name>
</gene>
<dbReference type="EMBL" id="JARKIF010000002">
    <property type="protein sequence ID" value="KAJ7647810.1"/>
    <property type="molecule type" value="Genomic_DNA"/>
</dbReference>
<dbReference type="PANTHER" id="PTHR11188:SF17">
    <property type="entry name" value="FI21816P1"/>
    <property type="match status" value="1"/>
</dbReference>
<dbReference type="Proteomes" id="UP001221142">
    <property type="component" value="Unassembled WGS sequence"/>
</dbReference>
<feature type="domain" description="Arrestin-like N-terminal" evidence="2">
    <location>
        <begin position="20"/>
        <end position="150"/>
    </location>
</feature>
<feature type="compositionally biased region" description="Basic and acidic residues" evidence="1">
    <location>
        <begin position="386"/>
        <end position="396"/>
    </location>
</feature>
<reference evidence="3" key="1">
    <citation type="submission" date="2023-03" db="EMBL/GenBank/DDBJ databases">
        <title>Massive genome expansion in bonnet fungi (Mycena s.s.) driven by repeated elements and novel gene families across ecological guilds.</title>
        <authorList>
            <consortium name="Lawrence Berkeley National Laboratory"/>
            <person name="Harder C.B."/>
            <person name="Miyauchi S."/>
            <person name="Viragh M."/>
            <person name="Kuo A."/>
            <person name="Thoen E."/>
            <person name="Andreopoulos B."/>
            <person name="Lu D."/>
            <person name="Skrede I."/>
            <person name="Drula E."/>
            <person name="Henrissat B."/>
            <person name="Morin E."/>
            <person name="Kohler A."/>
            <person name="Barry K."/>
            <person name="LaButti K."/>
            <person name="Morin E."/>
            <person name="Salamov A."/>
            <person name="Lipzen A."/>
            <person name="Mereny Z."/>
            <person name="Hegedus B."/>
            <person name="Baldrian P."/>
            <person name="Stursova M."/>
            <person name="Weitz H."/>
            <person name="Taylor A."/>
            <person name="Grigoriev I.V."/>
            <person name="Nagy L.G."/>
            <person name="Martin F."/>
            <person name="Kauserud H."/>
        </authorList>
    </citation>
    <scope>NUCLEOTIDE SEQUENCE</scope>
    <source>
        <strain evidence="3">9284</strain>
    </source>
</reference>
<dbReference type="InterPro" id="IPR014756">
    <property type="entry name" value="Ig_E-set"/>
</dbReference>
<dbReference type="Pfam" id="PF00339">
    <property type="entry name" value="Arrestin_N"/>
    <property type="match status" value="1"/>
</dbReference>
<accession>A0AAD7G0Z2</accession>
<name>A0AAD7G0Z2_9AGAR</name>
<dbReference type="PANTHER" id="PTHR11188">
    <property type="entry name" value="ARRESTIN DOMAIN CONTAINING PROTEIN"/>
    <property type="match status" value="1"/>
</dbReference>
<evidence type="ECO:0000313" key="3">
    <source>
        <dbReference type="EMBL" id="KAJ7647810.1"/>
    </source>
</evidence>
<evidence type="ECO:0000313" key="4">
    <source>
        <dbReference type="Proteomes" id="UP001221142"/>
    </source>
</evidence>
<feature type="region of interest" description="Disordered" evidence="1">
    <location>
        <begin position="354"/>
        <end position="396"/>
    </location>
</feature>
<sequence>MTSTPNNSIALHFQNIPRIAGETICGNVDLNVALAQEEHVEALRIKLRGAIVTRIQVQNGQNTVTHTETIPLIHANQLLWTQGSSFPEPGSHVLSCPFQFKLPDNLPPSFQCRANNRRGAISYSLEVVGDRPGLFRFNRRIYQLFSVLPAASRNQMVVAESLRQGWAGQWADVKANEKLRQGIWGDYSHAYATISFPSLPSVPISIPIPFSIHIATETKSLPRSERPEDKHGKPLFPAPPMEVSVALCRFAEVRVRGRTRNVDDSFTLRAHEPQVVIHEPEWVPKDDKDKGIWRRAVHLNFELLFPFAPTSNTNTIEWMYLLKFVAPFPGIGNDLKIQMPIHLSPASGCPPPPIGAAGLSSSTYADNIPAGPPPAMLDLPPSYWAGEDHDWGDEKK</sequence>
<keyword evidence="4" id="KW-1185">Reference proteome</keyword>
<organism evidence="3 4">
    <name type="scientific">Roridomyces roridus</name>
    <dbReference type="NCBI Taxonomy" id="1738132"/>
    <lineage>
        <taxon>Eukaryota</taxon>
        <taxon>Fungi</taxon>
        <taxon>Dikarya</taxon>
        <taxon>Basidiomycota</taxon>
        <taxon>Agaricomycotina</taxon>
        <taxon>Agaricomycetes</taxon>
        <taxon>Agaricomycetidae</taxon>
        <taxon>Agaricales</taxon>
        <taxon>Marasmiineae</taxon>
        <taxon>Mycenaceae</taxon>
        <taxon>Roridomyces</taxon>
    </lineage>
</organism>
<dbReference type="InterPro" id="IPR014752">
    <property type="entry name" value="Arrestin-like_C"/>
</dbReference>
<evidence type="ECO:0000256" key="1">
    <source>
        <dbReference type="SAM" id="MobiDB-lite"/>
    </source>
</evidence>
<evidence type="ECO:0000259" key="2">
    <source>
        <dbReference type="Pfam" id="PF00339"/>
    </source>
</evidence>
<dbReference type="InterPro" id="IPR011021">
    <property type="entry name" value="Arrestin-like_N"/>
</dbReference>
<dbReference type="Gene3D" id="2.60.40.640">
    <property type="match status" value="1"/>
</dbReference>
<dbReference type="AlphaFoldDB" id="A0AAD7G0Z2"/>
<dbReference type="GO" id="GO:0005737">
    <property type="term" value="C:cytoplasm"/>
    <property type="evidence" value="ECO:0007669"/>
    <property type="project" value="TreeGrafter"/>
</dbReference>
<dbReference type="GO" id="GO:0015031">
    <property type="term" value="P:protein transport"/>
    <property type="evidence" value="ECO:0007669"/>
    <property type="project" value="TreeGrafter"/>
</dbReference>
<comment type="caution">
    <text evidence="3">The sequence shown here is derived from an EMBL/GenBank/DDBJ whole genome shotgun (WGS) entry which is preliminary data.</text>
</comment>
<protein>
    <recommendedName>
        <fullName evidence="2">Arrestin-like N-terminal domain-containing protein</fullName>
    </recommendedName>
</protein>
<dbReference type="InterPro" id="IPR050357">
    <property type="entry name" value="Arrestin_domain-protein"/>
</dbReference>